<dbReference type="RefSeq" id="WP_227209176.1">
    <property type="nucleotide sequence ID" value="NZ_JAJCLO010000020.1"/>
</dbReference>
<gene>
    <name evidence="1" type="ORF">PTZ04_10255</name>
</gene>
<sequence>MNIKVFKVVIAILAVVILALGGLLVAQKTGINEKKEPLPDIATSVFVQQRKATVKEGSARE</sequence>
<name>A0ABT5UNY9_EUBLI</name>
<keyword evidence="2" id="KW-1185">Reference proteome</keyword>
<comment type="caution">
    <text evidence="1">The sequence shown here is derived from an EMBL/GenBank/DDBJ whole genome shotgun (WGS) entry which is preliminary data.</text>
</comment>
<reference evidence="1 2" key="1">
    <citation type="submission" date="2023-02" db="EMBL/GenBank/DDBJ databases">
        <title>Comparative genome analysis of Eubacterium limosum species.</title>
        <authorList>
            <person name="Bak J.E."/>
        </authorList>
    </citation>
    <scope>NUCLEOTIDE SEQUENCE [LARGE SCALE GENOMIC DNA]</scope>
    <source>
        <strain evidence="1 2">KGMB01548</strain>
    </source>
</reference>
<evidence type="ECO:0000313" key="2">
    <source>
        <dbReference type="Proteomes" id="UP001215087"/>
    </source>
</evidence>
<evidence type="ECO:0000313" key="1">
    <source>
        <dbReference type="EMBL" id="MDE1470638.1"/>
    </source>
</evidence>
<dbReference type="Proteomes" id="UP001215087">
    <property type="component" value="Unassembled WGS sequence"/>
</dbReference>
<proteinExistence type="predicted"/>
<dbReference type="EMBL" id="JAQSVD010000004">
    <property type="protein sequence ID" value="MDE1470638.1"/>
    <property type="molecule type" value="Genomic_DNA"/>
</dbReference>
<protein>
    <recommendedName>
        <fullName evidence="3">Efflux transporter periplasmic adaptor subunit</fullName>
    </recommendedName>
</protein>
<accession>A0ABT5UNY9</accession>
<evidence type="ECO:0008006" key="3">
    <source>
        <dbReference type="Google" id="ProtNLM"/>
    </source>
</evidence>
<organism evidence="1 2">
    <name type="scientific">Eubacterium limosum</name>
    <dbReference type="NCBI Taxonomy" id="1736"/>
    <lineage>
        <taxon>Bacteria</taxon>
        <taxon>Bacillati</taxon>
        <taxon>Bacillota</taxon>
        <taxon>Clostridia</taxon>
        <taxon>Eubacteriales</taxon>
        <taxon>Eubacteriaceae</taxon>
        <taxon>Eubacterium</taxon>
    </lineage>
</organism>